<accession>A0A7H8R6B9</accession>
<feature type="transmembrane region" description="Helical" evidence="16">
    <location>
        <begin position="109"/>
        <end position="128"/>
    </location>
</feature>
<evidence type="ECO:0000256" key="5">
    <source>
        <dbReference type="ARBA" id="ARBA00022723"/>
    </source>
</evidence>
<keyword evidence="10 16" id="KW-1133">Transmembrane helix</keyword>
<evidence type="ECO:0000256" key="11">
    <source>
        <dbReference type="ARBA" id="ARBA00023136"/>
    </source>
</evidence>
<feature type="transmembrane region" description="Helical" evidence="16">
    <location>
        <begin position="682"/>
        <end position="699"/>
    </location>
</feature>
<dbReference type="Gene3D" id="1.20.1250.20">
    <property type="entry name" value="MFS general substrate transporter like domains"/>
    <property type="match status" value="1"/>
</dbReference>
<keyword evidence="7" id="KW-0832">Ubl conjugation</keyword>
<dbReference type="InterPro" id="IPR005828">
    <property type="entry name" value="MFS_sugar_transport-like"/>
</dbReference>
<feature type="transmembrane region" description="Helical" evidence="16">
    <location>
        <begin position="359"/>
        <end position="381"/>
    </location>
</feature>
<feature type="transmembrane region" description="Helical" evidence="16">
    <location>
        <begin position="630"/>
        <end position="648"/>
    </location>
</feature>
<dbReference type="SUPFAM" id="SSF81606">
    <property type="entry name" value="PP2C-like"/>
    <property type="match status" value="1"/>
</dbReference>
<evidence type="ECO:0000256" key="16">
    <source>
        <dbReference type="SAM" id="Phobius"/>
    </source>
</evidence>
<feature type="transmembrane region" description="Helical" evidence="16">
    <location>
        <begin position="998"/>
        <end position="1019"/>
    </location>
</feature>
<evidence type="ECO:0000256" key="7">
    <source>
        <dbReference type="ARBA" id="ARBA00022843"/>
    </source>
</evidence>
<dbReference type="SMART" id="SM00332">
    <property type="entry name" value="PP2Cc"/>
    <property type="match status" value="1"/>
</dbReference>
<keyword evidence="11 16" id="KW-0472">Membrane</keyword>
<dbReference type="InterPro" id="IPR002293">
    <property type="entry name" value="AA/rel_permease1"/>
</dbReference>
<dbReference type="InterPro" id="IPR020846">
    <property type="entry name" value="MFS_dom"/>
</dbReference>
<dbReference type="Pfam" id="PF00083">
    <property type="entry name" value="Sugar_tr"/>
    <property type="match status" value="1"/>
</dbReference>
<evidence type="ECO:0000256" key="2">
    <source>
        <dbReference type="ARBA" id="ARBA00010992"/>
    </source>
</evidence>
<dbReference type="PROSITE" id="PS00218">
    <property type="entry name" value="AMINO_ACID_PERMEASE_1"/>
    <property type="match status" value="1"/>
</dbReference>
<protein>
    <recommendedName>
        <fullName evidence="14">Quinate transporter</fullName>
    </recommendedName>
</protein>
<dbReference type="GO" id="GO:0006865">
    <property type="term" value="P:amino acid transport"/>
    <property type="evidence" value="ECO:0007669"/>
    <property type="project" value="InterPro"/>
</dbReference>
<feature type="transmembrane region" description="Helical" evidence="16">
    <location>
        <begin position="57"/>
        <end position="75"/>
    </location>
</feature>
<dbReference type="InterPro" id="IPR036457">
    <property type="entry name" value="PPM-type-like_dom_sf"/>
</dbReference>
<dbReference type="PANTHER" id="PTHR48022:SF34">
    <property type="entry name" value="MAJOR FACILITATOR SUPERFAMILY (MFS) PROFILE DOMAIN-CONTAINING PROTEIN-RELATED"/>
    <property type="match status" value="1"/>
</dbReference>
<evidence type="ECO:0000256" key="14">
    <source>
        <dbReference type="ARBA" id="ARBA00043213"/>
    </source>
</evidence>
<dbReference type="OrthoDB" id="508119at2759"/>
<dbReference type="InterPro" id="IPR005829">
    <property type="entry name" value="Sugar_transporter_CS"/>
</dbReference>
<keyword evidence="6 15" id="KW-0378">Hydrolase</keyword>
<dbReference type="AlphaFoldDB" id="A0A7H8R6B9"/>
<dbReference type="NCBIfam" id="TIGR00879">
    <property type="entry name" value="SP"/>
    <property type="match status" value="1"/>
</dbReference>
<sequence length="1257" mass="137027">MLALPRIEPLLQGPLPRRNVVDASLETTQSTASATMRNPFALSGAVGDNIPRQIFGYRIYLVAFSATWASAMYGYDSAFIGGTLSLPSFQTSFGLDPESSEYTNLSSNIVSTFQAGAFFGAIFGFFLAERFGRKPTILLSGIIFSIGVILQLIGHLGLLYGGRALTGLGIGATSMIIPIYISECSPALIRGRMVGMFEIMLQIALVFGFWVNYGVEKNISGSTAMQWRIPVGIQLIPAGLLLITMSFMIESPRWMVSKNRTEKGLKALSWVRNLPADHPYVQQELSEIQAGVEHELQLVNSSRSSWQVMRECAAPGVRNRIIVSVSMMLLQNLTGINAINYYSPTIFKSIGFTGTSVGLLATGVYGLVKMATTMVFMVFIVDKFGRRPALLVGAVGAAIAMFYLGVYSELSESFDKVPPKDSGANAAVAMIYIYAIFYGFSWNGIPWIFASEVLPTRVRTLGMMFATCMQWLAQFMIVYSLPHMVASIKFGIFYFFGACTIVALVFAYLFVPETKGVSLEEMDLLFGDDVSVWASKAWKHYQEFRETGMTVSELHGVEKGDKVDSFTSDVFAPGTDENLKIENLGYQQELKRSFGFFDMVGFSFNVVTCWTALSAVFIVGVNAGGPPVMIYGWIGVCMATMIVALSMAEMCARWPVAGGQYSWVALMAPSAISRQMSYMTGWFMLTGVLAMGAVNNNILSNFVLGQANIVFPEYTIERWHTVLVSYAVAVVALAANIWAPHLLSRLSRVILLWNIGSFITVTIVLLATNDHKQNAAFVFKDFHNETGFGPAMATVIGILQSFFAMCCYETPSHMSEEMTHASRDAPRAIIMTVLIGATTGLIFLVTLCFCIGDISSTAETPTGVPVIQIFYDSTGSKGATCFLASLFDVIVIFCAVSLMAEGSRMIFAFARDHGLPFSGILSQVNRKKHVPIYAIITTAVIQMAFNSIYFGTVTGFNTIISISTTGFYVSYAFVLLARLLGYIWGDRAATTFSGPSSLSVTLSLTLNAIGFVFLVFAVITFNFPSVAPVEKLSMNYTSAAIGVVSLLSILTWVTTGYRHFHGPVDVRKMGAETCREAQGGREYQEDRYTIVLPAQFSNNSSEDIGFFAVYDGHAGVDTANFASQRLHTILKDQPDFRDGDYKTAIKSALAEADKQLFDLSKLGRSDGIETGSTVALCLVNLTTGSIVVANLGDSHVLLGEPSMVSRGCSIRRLSKAHKPEDLAERIRIEHAGGTVSTVTGQPRVGKTFGFDQPASQV</sequence>
<dbReference type="Pfam" id="PF13520">
    <property type="entry name" value="AA_permease_2"/>
    <property type="match status" value="1"/>
</dbReference>
<dbReference type="Gene3D" id="3.60.40.10">
    <property type="entry name" value="PPM-type phosphatase domain"/>
    <property type="match status" value="1"/>
</dbReference>
<comment type="subunit">
    <text evidence="13">Interacts with creB.</text>
</comment>
<dbReference type="InterPro" id="IPR000222">
    <property type="entry name" value="PP2C_BS"/>
</dbReference>
<feature type="transmembrane region" description="Helical" evidence="16">
    <location>
        <begin position="388"/>
        <end position="406"/>
    </location>
</feature>
<dbReference type="Proteomes" id="UP000509510">
    <property type="component" value="Chromosome IV"/>
</dbReference>
<dbReference type="GeneID" id="55995009"/>
<feature type="transmembrane region" description="Helical" evidence="16">
    <location>
        <begin position="1039"/>
        <end position="1060"/>
    </location>
</feature>
<evidence type="ECO:0000259" key="17">
    <source>
        <dbReference type="PROSITE" id="PS50850"/>
    </source>
</evidence>
<feature type="domain" description="Major facilitator superfamily (MFS) profile" evidence="17">
    <location>
        <begin position="62"/>
        <end position="515"/>
    </location>
</feature>
<dbReference type="PROSITE" id="PS00217">
    <property type="entry name" value="SUGAR_TRANSPORT_2"/>
    <property type="match status" value="1"/>
</dbReference>
<keyword evidence="20" id="KW-1185">Reference proteome</keyword>
<feature type="transmembrane region" description="Helical" evidence="16">
    <location>
        <begin position="788"/>
        <end position="808"/>
    </location>
</feature>
<feature type="transmembrane region" description="Helical" evidence="16">
    <location>
        <begin position="461"/>
        <end position="480"/>
    </location>
</feature>
<dbReference type="RefSeq" id="XP_035346550.1">
    <property type="nucleotide sequence ID" value="XM_035490657.1"/>
</dbReference>
<dbReference type="Pfam" id="PF00481">
    <property type="entry name" value="PP2C"/>
    <property type="match status" value="1"/>
</dbReference>
<feature type="transmembrane region" description="Helical" evidence="16">
    <location>
        <begin position="882"/>
        <end position="900"/>
    </location>
</feature>
<dbReference type="SUPFAM" id="SSF103473">
    <property type="entry name" value="MFS general substrate transporter"/>
    <property type="match status" value="1"/>
</dbReference>
<feature type="transmembrane region" description="Helical" evidence="16">
    <location>
        <begin position="829"/>
        <end position="854"/>
    </location>
</feature>
<dbReference type="GO" id="GO:0005886">
    <property type="term" value="C:plasma membrane"/>
    <property type="evidence" value="ECO:0007669"/>
    <property type="project" value="UniProtKB-SubCell"/>
</dbReference>
<feature type="transmembrane region" description="Helical" evidence="16">
    <location>
        <begin position="426"/>
        <end position="449"/>
    </location>
</feature>
<feature type="transmembrane region" description="Helical" evidence="16">
    <location>
        <begin position="164"/>
        <end position="181"/>
    </location>
</feature>
<keyword evidence="8" id="KW-0672">Quinate metabolism</keyword>
<dbReference type="InterPro" id="IPR036259">
    <property type="entry name" value="MFS_trans_sf"/>
</dbReference>
<keyword evidence="3" id="KW-0813">Transport</keyword>
<dbReference type="InterPro" id="IPR004840">
    <property type="entry name" value="Amino_acid_permease_CS"/>
</dbReference>
<keyword evidence="9 15" id="KW-0904">Protein phosphatase</keyword>
<evidence type="ECO:0000259" key="18">
    <source>
        <dbReference type="PROSITE" id="PS51746"/>
    </source>
</evidence>
<dbReference type="Gene3D" id="1.20.1740.10">
    <property type="entry name" value="Amino acid/polyamine transporter I"/>
    <property type="match status" value="1"/>
</dbReference>
<reference evidence="20" key="1">
    <citation type="submission" date="2020-06" db="EMBL/GenBank/DDBJ databases">
        <title>A chromosome-scale genome assembly of Talaromyces rugulosus W13939.</title>
        <authorList>
            <person name="Wang B."/>
            <person name="Guo L."/>
            <person name="Ye K."/>
            <person name="Wang L."/>
        </authorList>
    </citation>
    <scope>NUCLEOTIDE SEQUENCE [LARGE SCALE GENOMIC DNA]</scope>
    <source>
        <strain evidence="20">W13939</strain>
    </source>
</reference>
<feature type="transmembrane region" description="Helical" evidence="16">
    <location>
        <begin position="137"/>
        <end position="158"/>
    </location>
</feature>
<dbReference type="FunFam" id="1.20.1250.20:FF:000026">
    <property type="entry name" value="MFS quinate transporter QutD"/>
    <property type="match status" value="1"/>
</dbReference>
<dbReference type="PROSITE" id="PS51746">
    <property type="entry name" value="PPM_2"/>
    <property type="match status" value="1"/>
</dbReference>
<feature type="transmembrane region" description="Helical" evidence="16">
    <location>
        <begin position="750"/>
        <end position="768"/>
    </location>
</feature>
<comment type="subcellular location">
    <subcellularLocation>
        <location evidence="1">Cell membrane</location>
        <topology evidence="1">Multi-pass membrane protein</topology>
    </subcellularLocation>
</comment>
<organism evidence="19 20">
    <name type="scientific">Talaromyces rugulosus</name>
    <name type="common">Penicillium rugulosum</name>
    <dbReference type="NCBI Taxonomy" id="121627"/>
    <lineage>
        <taxon>Eukaryota</taxon>
        <taxon>Fungi</taxon>
        <taxon>Dikarya</taxon>
        <taxon>Ascomycota</taxon>
        <taxon>Pezizomycotina</taxon>
        <taxon>Eurotiomycetes</taxon>
        <taxon>Eurotiomycetidae</taxon>
        <taxon>Eurotiales</taxon>
        <taxon>Trichocomaceae</taxon>
        <taxon>Talaromyces</taxon>
        <taxon>Talaromyces sect. Islandici</taxon>
    </lineage>
</organism>
<feature type="transmembrane region" description="Helical" evidence="16">
    <location>
        <begin position="492"/>
        <end position="511"/>
    </location>
</feature>
<feature type="transmembrane region" description="Helical" evidence="16">
    <location>
        <begin position="719"/>
        <end position="738"/>
    </location>
</feature>
<comment type="similarity">
    <text evidence="15">Belongs to the PP2C family.</text>
</comment>
<dbReference type="CDD" id="cd00143">
    <property type="entry name" value="PP2Cc"/>
    <property type="match status" value="1"/>
</dbReference>
<dbReference type="PROSITE" id="PS00216">
    <property type="entry name" value="SUGAR_TRANSPORT_1"/>
    <property type="match status" value="2"/>
</dbReference>
<dbReference type="KEGG" id="trg:TRUGW13939_07518"/>
<proteinExistence type="inferred from homology"/>
<feature type="domain" description="PPM-type phosphatase" evidence="18">
    <location>
        <begin position="1068"/>
        <end position="1257"/>
    </location>
</feature>
<evidence type="ECO:0000256" key="10">
    <source>
        <dbReference type="ARBA" id="ARBA00022989"/>
    </source>
</evidence>
<feature type="transmembrane region" description="Helical" evidence="16">
    <location>
        <begin position="231"/>
        <end position="249"/>
    </location>
</feature>
<evidence type="ECO:0000256" key="13">
    <source>
        <dbReference type="ARBA" id="ARBA00038682"/>
    </source>
</evidence>
<feature type="transmembrane region" description="Helical" evidence="16">
    <location>
        <begin position="321"/>
        <end position="339"/>
    </location>
</feature>
<feature type="transmembrane region" description="Helical" evidence="16">
    <location>
        <begin position="930"/>
        <end position="950"/>
    </location>
</feature>
<dbReference type="PRINTS" id="PR00171">
    <property type="entry name" value="SUGRTRNSPORT"/>
</dbReference>
<evidence type="ECO:0000256" key="1">
    <source>
        <dbReference type="ARBA" id="ARBA00004651"/>
    </source>
</evidence>
<dbReference type="InterPro" id="IPR050360">
    <property type="entry name" value="MFS_Sugar_Transporters"/>
</dbReference>
<dbReference type="PROSITE" id="PS50850">
    <property type="entry name" value="MFS"/>
    <property type="match status" value="1"/>
</dbReference>
<evidence type="ECO:0000256" key="15">
    <source>
        <dbReference type="RuleBase" id="RU003465"/>
    </source>
</evidence>
<dbReference type="GO" id="GO:0046872">
    <property type="term" value="F:metal ion binding"/>
    <property type="evidence" value="ECO:0007669"/>
    <property type="project" value="UniProtKB-KW"/>
</dbReference>
<name>A0A7H8R6B9_TALRU</name>
<evidence type="ECO:0000256" key="9">
    <source>
        <dbReference type="ARBA" id="ARBA00022912"/>
    </source>
</evidence>
<evidence type="ECO:0000256" key="3">
    <source>
        <dbReference type="ARBA" id="ARBA00022448"/>
    </source>
</evidence>
<comment type="function">
    <text evidence="12">Integral membrane transporter that imports quinic acid to be catabolized as a carbon source.</text>
</comment>
<evidence type="ECO:0000256" key="6">
    <source>
        <dbReference type="ARBA" id="ARBA00022801"/>
    </source>
</evidence>
<evidence type="ECO:0000313" key="19">
    <source>
        <dbReference type="EMBL" id="QKX60373.1"/>
    </source>
</evidence>
<dbReference type="PROSITE" id="PS01032">
    <property type="entry name" value="PPM_1"/>
    <property type="match status" value="1"/>
</dbReference>
<feature type="transmembrane region" description="Helical" evidence="16">
    <location>
        <begin position="956"/>
        <end position="977"/>
    </location>
</feature>
<comment type="similarity">
    <text evidence="2">Belongs to the major facilitator superfamily. Sugar transporter (TC 2.A.1.1) family.</text>
</comment>
<feature type="transmembrane region" description="Helical" evidence="16">
    <location>
        <begin position="596"/>
        <end position="618"/>
    </location>
</feature>
<dbReference type="PANTHER" id="PTHR48022">
    <property type="entry name" value="PLASTIDIC GLUCOSE TRANSPORTER 4"/>
    <property type="match status" value="1"/>
</dbReference>
<evidence type="ECO:0000313" key="20">
    <source>
        <dbReference type="Proteomes" id="UP000509510"/>
    </source>
</evidence>
<evidence type="ECO:0000256" key="8">
    <source>
        <dbReference type="ARBA" id="ARBA00022911"/>
    </source>
</evidence>
<dbReference type="InterPro" id="IPR001932">
    <property type="entry name" value="PPM-type_phosphatase-like_dom"/>
</dbReference>
<dbReference type="GO" id="GO:0005351">
    <property type="term" value="F:carbohydrate:proton symporter activity"/>
    <property type="evidence" value="ECO:0007669"/>
    <property type="project" value="TreeGrafter"/>
</dbReference>
<dbReference type="InterPro" id="IPR003663">
    <property type="entry name" value="Sugar/inositol_transpt"/>
</dbReference>
<keyword evidence="5" id="KW-0479">Metal-binding</keyword>
<feature type="transmembrane region" description="Helical" evidence="16">
    <location>
        <begin position="193"/>
        <end position="211"/>
    </location>
</feature>
<evidence type="ECO:0000256" key="4">
    <source>
        <dbReference type="ARBA" id="ARBA00022692"/>
    </source>
</evidence>
<evidence type="ECO:0000256" key="12">
    <source>
        <dbReference type="ARBA" id="ARBA00037560"/>
    </source>
</evidence>
<dbReference type="GO" id="GO:0004721">
    <property type="term" value="F:phosphoprotein phosphatase activity"/>
    <property type="evidence" value="ECO:0007669"/>
    <property type="project" value="UniProtKB-KW"/>
</dbReference>
<dbReference type="EMBL" id="CP055901">
    <property type="protein sequence ID" value="QKX60373.1"/>
    <property type="molecule type" value="Genomic_DNA"/>
</dbReference>
<gene>
    <name evidence="19" type="ORF">TRUGW13939_07518</name>
</gene>
<keyword evidence="4 16" id="KW-0812">Transmembrane</keyword>